<keyword evidence="3" id="KW-1185">Reference proteome</keyword>
<dbReference type="InterPro" id="IPR011013">
    <property type="entry name" value="Gal_mutarotase_sf_dom"/>
</dbReference>
<comment type="caution">
    <text evidence="2">The sequence shown here is derived from an EMBL/GenBank/DDBJ whole genome shotgun (WGS) entry which is preliminary data.</text>
</comment>
<dbReference type="GO" id="GO:0030246">
    <property type="term" value="F:carbohydrate binding"/>
    <property type="evidence" value="ECO:0007669"/>
    <property type="project" value="InterPro"/>
</dbReference>
<reference evidence="2 3" key="1">
    <citation type="submission" date="2020-08" db="EMBL/GenBank/DDBJ databases">
        <title>Sequencing the genomes of 1000 actinobacteria strains.</title>
        <authorList>
            <person name="Klenk H.-P."/>
        </authorList>
    </citation>
    <scope>NUCLEOTIDE SEQUENCE [LARGE SCALE GENOMIC DNA]</scope>
    <source>
        <strain evidence="2 3">DSM 102122</strain>
    </source>
</reference>
<dbReference type="SUPFAM" id="SSF74650">
    <property type="entry name" value="Galactose mutarotase-like"/>
    <property type="match status" value="1"/>
</dbReference>
<protein>
    <recommendedName>
        <fullName evidence="1">DUF5107 domain-containing protein</fullName>
    </recommendedName>
</protein>
<evidence type="ECO:0000313" key="3">
    <source>
        <dbReference type="Proteomes" id="UP000542813"/>
    </source>
</evidence>
<dbReference type="RefSeq" id="WP_184822247.1">
    <property type="nucleotide sequence ID" value="NZ_JACHMM010000001.1"/>
</dbReference>
<name>A0A7W9LLA2_9ACTN</name>
<sequence length="921" mass="98957">MNTGVRLHRYRSMSIGLALLLVLAALIPLTSPRTAGADEGLSIEGVSAPDTKTIEIDFDRALDEGLRQYVEANANAVRGFIHVGGGTEGQPDAALNGADLQTLGAEVFPGDTAGQDTLRIVLPASTTLTAGGDYELWLDGDGVGFDELRIRAADGSALAGDETERFGFAGTGTAAALASIASVEPITSRLVRVTFAQPILAGMPAHTYTTNPSRITVGGVAATYVQKVAGSDARVYDVYLGADLAAGQQHTLQLLGNPTGTQANSALRTSAGRVDPAAPVAGATTFTGSATPQATGLQSVEVGADRRQLTVTFDHKLAELAQLPTWRPNGIGDRPVVESPRTGTTGDSLSAAELATVLQVSGTAVDDDADPHGSGPAPSDLSEDLRHTAAYFADRRTIVVSLAEGSVFRRGSEGSVTLLAGSVKDVAGVTNAAAETLAFTAPTGDLPERGADYDPRDRDYLTIDENATTTFTHYDFEFTEGTATPNYRVDQANVSDRVVEEEVDAIVVENKYIKATFTPDYGARLLSLIYKPTGNDLLYANPVGTPYGHGGNSPFYANWLMVWGGIAPTFSEAEHGKYWFLPWDYEIVETDDQISIVMTKTDTINHRQDGRFRYGATGMEISATYTVYKDKPVVDLDVSLHNPNAVAKEYEYWTLTTLGPGRPLHEGSPTVEHLTPLEKVRRDSSYTWMADVERRVNPDAPANSEAGRELYFDNMRYLSRWLGGNGIAYGLDLPENPQGDWWGAVNHENEEGVVRVSENDITTGMKFWTWGFNSSFDTNPYSKGNSGRPYVEPWGGVTDRFFLPDTLGPGETKSWTETFMPTQDMYSITNANEHGAALVAFGDDGTVSGHVFPTDLGRTAVFRASLVDVATGDVLARETFRSDEYESAKLTADAGDATTVRLVLERVSGGRQELLTAEESR</sequence>
<proteinExistence type="predicted"/>
<gene>
    <name evidence="2" type="ORF">HD601_002462</name>
</gene>
<dbReference type="GO" id="GO:0005975">
    <property type="term" value="P:carbohydrate metabolic process"/>
    <property type="evidence" value="ECO:0007669"/>
    <property type="project" value="InterPro"/>
</dbReference>
<dbReference type="EMBL" id="JACHMM010000001">
    <property type="protein sequence ID" value="MBB5787887.1"/>
    <property type="molecule type" value="Genomic_DNA"/>
</dbReference>
<dbReference type="GO" id="GO:0003824">
    <property type="term" value="F:catalytic activity"/>
    <property type="evidence" value="ECO:0007669"/>
    <property type="project" value="InterPro"/>
</dbReference>
<accession>A0A7W9LLA2</accession>
<feature type="domain" description="DUF5107" evidence="1">
    <location>
        <begin position="493"/>
        <end position="654"/>
    </location>
</feature>
<dbReference type="Proteomes" id="UP000542813">
    <property type="component" value="Unassembled WGS sequence"/>
</dbReference>
<dbReference type="AlphaFoldDB" id="A0A7W9LLA2"/>
<dbReference type="InterPro" id="IPR014718">
    <property type="entry name" value="GH-type_carb-bd"/>
</dbReference>
<dbReference type="Gene3D" id="2.70.98.10">
    <property type="match status" value="1"/>
</dbReference>
<evidence type="ECO:0000313" key="2">
    <source>
        <dbReference type="EMBL" id="MBB5787887.1"/>
    </source>
</evidence>
<dbReference type="InterPro" id="IPR033396">
    <property type="entry name" value="DUF5107"/>
</dbReference>
<dbReference type="Pfam" id="PF17128">
    <property type="entry name" value="DUF5107"/>
    <property type="match status" value="1"/>
</dbReference>
<organism evidence="2 3">
    <name type="scientific">Jiangella mangrovi</name>
    <dbReference type="NCBI Taxonomy" id="1524084"/>
    <lineage>
        <taxon>Bacteria</taxon>
        <taxon>Bacillati</taxon>
        <taxon>Actinomycetota</taxon>
        <taxon>Actinomycetes</taxon>
        <taxon>Jiangellales</taxon>
        <taxon>Jiangellaceae</taxon>
        <taxon>Jiangella</taxon>
    </lineage>
</organism>
<evidence type="ECO:0000259" key="1">
    <source>
        <dbReference type="Pfam" id="PF17128"/>
    </source>
</evidence>